<protein>
    <submittedName>
        <fullName evidence="8">Vacuolar morphogenesis protein 7</fullName>
    </submittedName>
</protein>
<dbReference type="PROSITE" id="PS50192">
    <property type="entry name" value="T_SNARE"/>
    <property type="match status" value="1"/>
</dbReference>
<dbReference type="CDD" id="cd15858">
    <property type="entry name" value="SNARE_VAM7"/>
    <property type="match status" value="1"/>
</dbReference>
<dbReference type="Gene3D" id="1.20.5.110">
    <property type="match status" value="1"/>
</dbReference>
<evidence type="ECO:0000256" key="4">
    <source>
        <dbReference type="ARBA" id="ARBA00054927"/>
    </source>
</evidence>
<keyword evidence="2" id="KW-0926">Vacuole</keyword>
<dbReference type="EMBL" id="LCTW02000188">
    <property type="protein sequence ID" value="KXX76882.1"/>
    <property type="molecule type" value="Genomic_DNA"/>
</dbReference>
<evidence type="ECO:0000256" key="2">
    <source>
        <dbReference type="ARBA" id="ARBA00022554"/>
    </source>
</evidence>
<dbReference type="Proteomes" id="UP000078237">
    <property type="component" value="Unassembled WGS sequence"/>
</dbReference>
<dbReference type="FunFam" id="1.20.5.110:FF:000058">
    <property type="entry name" value="VAM7p Vacuolar SNARE protein"/>
    <property type="match status" value="1"/>
</dbReference>
<dbReference type="GO" id="GO:0035091">
    <property type="term" value="F:phosphatidylinositol binding"/>
    <property type="evidence" value="ECO:0007669"/>
    <property type="project" value="InterPro"/>
</dbReference>
<dbReference type="VEuPathDB" id="FungiDB:MMYC01_207853"/>
<dbReference type="InterPro" id="IPR001683">
    <property type="entry name" value="PX_dom"/>
</dbReference>
<dbReference type="SMART" id="SM00397">
    <property type="entry name" value="t_SNARE"/>
    <property type="match status" value="1"/>
</dbReference>
<feature type="compositionally biased region" description="Low complexity" evidence="5">
    <location>
        <begin position="21"/>
        <end position="33"/>
    </location>
</feature>
<name>A0A175VZV0_9PEZI</name>
<organism evidence="8 9">
    <name type="scientific">Madurella mycetomatis</name>
    <dbReference type="NCBI Taxonomy" id="100816"/>
    <lineage>
        <taxon>Eukaryota</taxon>
        <taxon>Fungi</taxon>
        <taxon>Dikarya</taxon>
        <taxon>Ascomycota</taxon>
        <taxon>Pezizomycotina</taxon>
        <taxon>Sordariomycetes</taxon>
        <taxon>Sordariomycetidae</taxon>
        <taxon>Sordariales</taxon>
        <taxon>Sordariales incertae sedis</taxon>
        <taxon>Madurella</taxon>
    </lineage>
</organism>
<evidence type="ECO:0000256" key="5">
    <source>
        <dbReference type="SAM" id="MobiDB-lite"/>
    </source>
</evidence>
<dbReference type="GO" id="GO:0007034">
    <property type="term" value="P:vacuolar transport"/>
    <property type="evidence" value="ECO:0007669"/>
    <property type="project" value="UniProtKB-ARBA"/>
</dbReference>
<evidence type="ECO:0000259" key="6">
    <source>
        <dbReference type="PROSITE" id="PS50192"/>
    </source>
</evidence>
<dbReference type="InterPro" id="IPR036871">
    <property type="entry name" value="PX_dom_sf"/>
</dbReference>
<dbReference type="STRING" id="100816.A0A175VZV0"/>
<dbReference type="AlphaFoldDB" id="A0A175VZV0"/>
<dbReference type="Pfam" id="PF00787">
    <property type="entry name" value="PX"/>
    <property type="match status" value="1"/>
</dbReference>
<evidence type="ECO:0000256" key="1">
    <source>
        <dbReference type="ARBA" id="ARBA00004116"/>
    </source>
</evidence>
<dbReference type="CDD" id="cd06897">
    <property type="entry name" value="PX_SNARE"/>
    <property type="match status" value="1"/>
</dbReference>
<evidence type="ECO:0000259" key="7">
    <source>
        <dbReference type="PROSITE" id="PS50195"/>
    </source>
</evidence>
<comment type="caution">
    <text evidence="8">The sequence shown here is derived from an EMBL/GenBank/DDBJ whole genome shotgun (WGS) entry which is preliminary data.</text>
</comment>
<keyword evidence="3" id="KW-0175">Coiled coil</keyword>
<dbReference type="SUPFAM" id="SSF64268">
    <property type="entry name" value="PX domain"/>
    <property type="match status" value="1"/>
</dbReference>
<feature type="region of interest" description="Disordered" evidence="5">
    <location>
        <begin position="9"/>
        <end position="33"/>
    </location>
</feature>
<dbReference type="SUPFAM" id="SSF58038">
    <property type="entry name" value="SNARE fusion complex"/>
    <property type="match status" value="1"/>
</dbReference>
<dbReference type="GO" id="GO:0016192">
    <property type="term" value="P:vesicle-mediated transport"/>
    <property type="evidence" value="ECO:0007669"/>
    <property type="project" value="UniProtKB-ARBA"/>
</dbReference>
<dbReference type="SMART" id="SM00312">
    <property type="entry name" value="PX"/>
    <property type="match status" value="1"/>
</dbReference>
<dbReference type="PANTHER" id="PTHR22775">
    <property type="entry name" value="SORTING NEXIN"/>
    <property type="match status" value="1"/>
</dbReference>
<evidence type="ECO:0000256" key="3">
    <source>
        <dbReference type="ARBA" id="ARBA00023054"/>
    </source>
</evidence>
<sequence length="386" mass="41570">MAPPLEIFIPTTSLYTPPPDDGSGSSNNGNKSSKPYTLYNITVRLPLRSFVVQKRYSEFAALHQMLTAQAGAPPPEPLPAKSWFRSTVSSPELTEQRRAGLERYLRAIAEPPDRRWRDAPAWRAFLNMPLGGSVSASGVSVDARVAPAALRDANQAAGAADPGTWLDMHREMKGALHEARVALGRRDGALDNGSRVEAGAQVKRALVRAGSLLVSLGEGLRVLKEEKRLGEGELRRRRDLIAAAKMERDGLDKLSSSFAVGGGGAGGGGGSGRLEGAASASDRAALMGGGPSLPRAGGRVLGAPLPETERTRELDNEGMVQLQRDIMKEQDEEVAALAKILRRQKEMGLAIHEEVNRQIDMLDRVNDDVDVVDRKLGVAKDRVKRL</sequence>
<dbReference type="InterPro" id="IPR000727">
    <property type="entry name" value="T_SNARE_dom"/>
</dbReference>
<dbReference type="GO" id="GO:0000329">
    <property type="term" value="C:fungal-type vacuole membrane"/>
    <property type="evidence" value="ECO:0007669"/>
    <property type="project" value="UniProtKB-ARBA"/>
</dbReference>
<gene>
    <name evidence="8" type="ORF">MMYC01_207853</name>
</gene>
<dbReference type="GO" id="GO:0097576">
    <property type="term" value="P:vacuole fusion"/>
    <property type="evidence" value="ECO:0007669"/>
    <property type="project" value="UniProtKB-ARBA"/>
</dbReference>
<dbReference type="PROSITE" id="PS50195">
    <property type="entry name" value="PX"/>
    <property type="match status" value="1"/>
</dbReference>
<evidence type="ECO:0000313" key="9">
    <source>
        <dbReference type="Proteomes" id="UP000078237"/>
    </source>
</evidence>
<evidence type="ECO:0000313" key="8">
    <source>
        <dbReference type="EMBL" id="KXX76882.1"/>
    </source>
</evidence>
<feature type="domain" description="PX" evidence="7">
    <location>
        <begin position="17"/>
        <end position="132"/>
    </location>
</feature>
<comment type="function">
    <text evidence="4">Essential for proper morphogenesis of the vacuole. May exist as structural reinforcement on the surface of the vacuolar membrane and be required for maintenance against rupture by osmotic pressure.</text>
</comment>
<dbReference type="Gene3D" id="3.30.1520.10">
    <property type="entry name" value="Phox-like domain"/>
    <property type="match status" value="1"/>
</dbReference>
<feature type="domain" description="T-SNARE coiled-coil homology" evidence="6">
    <location>
        <begin position="324"/>
        <end position="386"/>
    </location>
</feature>
<dbReference type="OrthoDB" id="428895at2759"/>
<comment type="subcellular location">
    <subcellularLocation>
        <location evidence="1">Vacuole</location>
    </subcellularLocation>
</comment>
<accession>A0A175VZV0</accession>
<dbReference type="PANTHER" id="PTHR22775:SF47">
    <property type="entry name" value="MEIOTICALLY UP-REGULATED GENE 122 PROTEIN"/>
    <property type="match status" value="1"/>
</dbReference>
<reference evidence="8 9" key="1">
    <citation type="journal article" date="2016" name="Genome Announc.">
        <title>Genome Sequence of Madurella mycetomatis mm55, Isolated from a Human Mycetoma Case in Sudan.</title>
        <authorList>
            <person name="Smit S."/>
            <person name="Derks M.F."/>
            <person name="Bervoets S."/>
            <person name="Fahal A."/>
            <person name="van Leeuwen W."/>
            <person name="van Belkum A."/>
            <person name="van de Sande W.W."/>
        </authorList>
    </citation>
    <scope>NUCLEOTIDE SEQUENCE [LARGE SCALE GENOMIC DNA]</scope>
    <source>
        <strain evidence="9">mm55</strain>
    </source>
</reference>
<keyword evidence="9" id="KW-1185">Reference proteome</keyword>
<proteinExistence type="predicted"/>